<dbReference type="STRING" id="46677.AWM79_00145"/>
<evidence type="ECO:0000313" key="8">
    <source>
        <dbReference type="Proteomes" id="UP000063229"/>
    </source>
</evidence>
<keyword evidence="3" id="KW-0564">Palmitate</keyword>
<dbReference type="Proteomes" id="UP000063229">
    <property type="component" value="Chromosome"/>
</dbReference>
<name>A0A0X8F6J0_PSEAA</name>
<feature type="domain" description="C-type lysozyme inhibitor" evidence="6">
    <location>
        <begin position="34"/>
        <end position="103"/>
    </location>
</feature>
<dbReference type="InterPro" id="IPR018660">
    <property type="entry name" value="MliC"/>
</dbReference>
<protein>
    <recommendedName>
        <fullName evidence="6">C-type lysozyme inhibitor domain-containing protein</fullName>
    </recommendedName>
</protein>
<reference evidence="8" key="1">
    <citation type="submission" date="2016-01" db="EMBL/GenBank/DDBJ databases">
        <authorList>
            <person name="Storey N.H."/>
            <person name="Neuman B.W."/>
        </authorList>
    </citation>
    <scope>NUCLEOTIDE SEQUENCE [LARGE SCALE GENOMIC DNA]</scope>
    <source>
        <strain evidence="8">NCPPB 2472</strain>
    </source>
</reference>
<feature type="chain" id="PRO_5007065956" description="C-type lysozyme inhibitor domain-containing protein" evidence="5">
    <location>
        <begin position="23"/>
        <end position="115"/>
    </location>
</feature>
<accession>A0A0X8F6J0</accession>
<dbReference type="KEGG" id="pagb:AWM79_00145"/>
<dbReference type="PROSITE" id="PS51257">
    <property type="entry name" value="PROKAR_LIPOPROTEIN"/>
    <property type="match status" value="1"/>
</dbReference>
<dbReference type="AlphaFoldDB" id="A0A0X8F6J0"/>
<gene>
    <name evidence="7" type="ORF">AWM79_00145</name>
</gene>
<keyword evidence="1 5" id="KW-0732">Signal</keyword>
<dbReference type="EMBL" id="CP014135">
    <property type="protein sequence ID" value="AMB83802.1"/>
    <property type="molecule type" value="Genomic_DNA"/>
</dbReference>
<evidence type="ECO:0000256" key="3">
    <source>
        <dbReference type="ARBA" id="ARBA00023139"/>
    </source>
</evidence>
<proteinExistence type="predicted"/>
<dbReference type="SUPFAM" id="SSF141488">
    <property type="entry name" value="YdhA-like"/>
    <property type="match status" value="1"/>
</dbReference>
<evidence type="ECO:0000256" key="4">
    <source>
        <dbReference type="ARBA" id="ARBA00023288"/>
    </source>
</evidence>
<evidence type="ECO:0000256" key="1">
    <source>
        <dbReference type="ARBA" id="ARBA00022729"/>
    </source>
</evidence>
<keyword evidence="2" id="KW-0472">Membrane</keyword>
<dbReference type="RefSeq" id="WP_060781865.1">
    <property type="nucleotide sequence ID" value="NZ_CP014135.1"/>
</dbReference>
<evidence type="ECO:0000256" key="2">
    <source>
        <dbReference type="ARBA" id="ARBA00023136"/>
    </source>
</evidence>
<keyword evidence="4" id="KW-0449">Lipoprotein</keyword>
<evidence type="ECO:0000313" key="7">
    <source>
        <dbReference type="EMBL" id="AMB83802.1"/>
    </source>
</evidence>
<evidence type="ECO:0000256" key="5">
    <source>
        <dbReference type="SAM" id="SignalP"/>
    </source>
</evidence>
<dbReference type="InterPro" id="IPR036328">
    <property type="entry name" value="MliC_sf"/>
</dbReference>
<dbReference type="Pfam" id="PF09864">
    <property type="entry name" value="MliC"/>
    <property type="match status" value="1"/>
</dbReference>
<feature type="signal peptide" evidence="5">
    <location>
        <begin position="1"/>
        <end position="22"/>
    </location>
</feature>
<evidence type="ECO:0000259" key="6">
    <source>
        <dbReference type="Pfam" id="PF09864"/>
    </source>
</evidence>
<sequence>MKGFIALASLALLGGCASFNLSSSTSPTDNWTRWVCDSQAQVFWRYADSAGKSVDVRLGGAEQVYRLKPEVGAVDSGVLYSDNVLAFHKKDDEGLVYWVATNDLIGRACKAPDRQ</sequence>
<keyword evidence="8" id="KW-1185">Reference proteome</keyword>
<organism evidence="7 8">
    <name type="scientific">Pseudomonas agarici</name>
    <dbReference type="NCBI Taxonomy" id="46677"/>
    <lineage>
        <taxon>Bacteria</taxon>
        <taxon>Pseudomonadati</taxon>
        <taxon>Pseudomonadota</taxon>
        <taxon>Gammaproteobacteria</taxon>
        <taxon>Pseudomonadales</taxon>
        <taxon>Pseudomonadaceae</taxon>
        <taxon>Pseudomonas</taxon>
    </lineage>
</organism>